<dbReference type="Proteomes" id="UP000032102">
    <property type="component" value="Unassembled WGS sequence"/>
</dbReference>
<proteinExistence type="predicted"/>
<dbReference type="RefSeq" id="WP_006324135.1">
    <property type="nucleotide sequence ID" value="NZ_JXTH01000097.1"/>
</dbReference>
<accession>A0A0D0RWP3</accession>
<keyword evidence="3" id="KW-1185">Reference proteome</keyword>
<name>A0A0D0RWP3_9BACL</name>
<dbReference type="AlphaFoldDB" id="A0A0D0RWP3"/>
<organism evidence="2 3">
    <name type="scientific">Anoxybacillus thermarum</name>
    <dbReference type="NCBI Taxonomy" id="404937"/>
    <lineage>
        <taxon>Bacteria</taxon>
        <taxon>Bacillati</taxon>
        <taxon>Bacillota</taxon>
        <taxon>Bacilli</taxon>
        <taxon>Bacillales</taxon>
        <taxon>Anoxybacillaceae</taxon>
        <taxon>Anoxybacillus</taxon>
    </lineage>
</organism>
<dbReference type="EMBL" id="JXTH01000097">
    <property type="protein sequence ID" value="KIQ93126.1"/>
    <property type="molecule type" value="Genomic_DNA"/>
</dbReference>
<reference evidence="2 3" key="1">
    <citation type="submission" date="2015-01" db="EMBL/GenBank/DDBJ databases">
        <title>Draft genome of Anoxybacillus thermarum strain AF/04.</title>
        <authorList>
            <person name="Poli A."/>
            <person name="Nicolaus B."/>
            <person name="Chan K.-G."/>
            <person name="Kahar U.M."/>
            <person name="Yaakob A.S."/>
            <person name="Chan C.S."/>
            <person name="Goh K.M."/>
        </authorList>
    </citation>
    <scope>NUCLEOTIDE SEQUENCE [LARGE SCALE GENOMIC DNA]</scope>
    <source>
        <strain evidence="2 3">AF/04</strain>
    </source>
</reference>
<evidence type="ECO:0000313" key="3">
    <source>
        <dbReference type="Proteomes" id="UP000032102"/>
    </source>
</evidence>
<comment type="caution">
    <text evidence="2">The sequence shown here is derived from an EMBL/GenBank/DDBJ whole genome shotgun (WGS) entry which is preliminary data.</text>
</comment>
<protein>
    <submittedName>
        <fullName evidence="2">Uncharacterized protein</fullName>
    </submittedName>
</protein>
<evidence type="ECO:0000313" key="1">
    <source>
        <dbReference type="EMBL" id="KIQ93123.1"/>
    </source>
</evidence>
<dbReference type="PATRIC" id="fig|404937.3.peg.3094"/>
<sequence length="107" mass="13153">MNDYEILFQKYVKELKEAIEEEKEFLDPNLDKERYEYELSISGRVIAVFRKYWFECDKLNDNEENEYYVNPKDFCVDWLSGEHEELFRIIEKMPYYPIGIDEHGNYV</sequence>
<dbReference type="GeneID" id="7038774"/>
<gene>
    <name evidence="1" type="ORF">LH47_02817</name>
    <name evidence="2" type="ORF">LH47_02820</name>
</gene>
<dbReference type="EMBL" id="JXTH01000097">
    <property type="protein sequence ID" value="KIQ93123.1"/>
    <property type="molecule type" value="Genomic_DNA"/>
</dbReference>
<evidence type="ECO:0000313" key="2">
    <source>
        <dbReference type="EMBL" id="KIQ93126.1"/>
    </source>
</evidence>